<organism evidence="1 2">
    <name type="scientific">Candidatus Marsarchaeota G2 archaeon ECH_B_1</name>
    <dbReference type="NCBI Taxonomy" id="1978159"/>
    <lineage>
        <taxon>Archaea</taxon>
        <taxon>Candidatus Marsarchaeota</taxon>
        <taxon>Candidatus Marsarchaeota group 2</taxon>
    </lineage>
</organism>
<protein>
    <submittedName>
        <fullName evidence="1">Uncharacterized protein</fullName>
    </submittedName>
</protein>
<reference evidence="1 2" key="1">
    <citation type="submission" date="2017-04" db="EMBL/GenBank/DDBJ databases">
        <title>Novel microbial lineages endemic to geothermal iron-oxide mats fill important gaps in the evolutionary history of Archaea.</title>
        <authorList>
            <person name="Jay Z.J."/>
            <person name="Beam J.P."/>
            <person name="Dlakic M."/>
            <person name="Rusch D.B."/>
            <person name="Kozubal M.A."/>
            <person name="Inskeep W.P."/>
        </authorList>
    </citation>
    <scope>NUCLEOTIDE SEQUENCE [LARGE SCALE GENOMIC DNA]</scope>
    <source>
        <strain evidence="1">ECH_B_1</strain>
    </source>
</reference>
<dbReference type="AlphaFoldDB" id="A0A2R6BJ31"/>
<dbReference type="Proteomes" id="UP000241120">
    <property type="component" value="Unassembled WGS sequence"/>
</dbReference>
<sequence length="79" mass="8598">MLAASYAADAFGRRALTGFGVAGIVYYTMGLEDIARVRRSRFPGFIREERTAGGKGWGVFARWSPSLQRGVEAAARLLS</sequence>
<accession>A0A2R6BJ31</accession>
<comment type="caution">
    <text evidence="1">The sequence shown here is derived from an EMBL/GenBank/DDBJ whole genome shotgun (WGS) entry which is preliminary data.</text>
</comment>
<evidence type="ECO:0000313" key="1">
    <source>
        <dbReference type="EMBL" id="PSN98652.1"/>
    </source>
</evidence>
<dbReference type="EMBL" id="NEXG01000054">
    <property type="protein sequence ID" value="PSN98652.1"/>
    <property type="molecule type" value="Genomic_DNA"/>
</dbReference>
<gene>
    <name evidence="1" type="ORF">B9Q05_12550</name>
</gene>
<name>A0A2R6BJ31_9ARCH</name>
<evidence type="ECO:0000313" key="2">
    <source>
        <dbReference type="Proteomes" id="UP000241120"/>
    </source>
</evidence>
<proteinExistence type="predicted"/>